<dbReference type="PANTHER" id="PTHR47504:SF5">
    <property type="entry name" value="RIGHT ORIGIN-BINDING PROTEIN"/>
    <property type="match status" value="1"/>
</dbReference>
<proteinExistence type="predicted"/>
<dbReference type="InterPro" id="IPR029442">
    <property type="entry name" value="GyrI-like"/>
</dbReference>
<keyword evidence="3" id="KW-0804">Transcription</keyword>
<evidence type="ECO:0000259" key="4">
    <source>
        <dbReference type="PROSITE" id="PS01124"/>
    </source>
</evidence>
<dbReference type="InterPro" id="IPR009057">
    <property type="entry name" value="Homeodomain-like_sf"/>
</dbReference>
<dbReference type="Pfam" id="PF06445">
    <property type="entry name" value="GyrI-like"/>
    <property type="match status" value="1"/>
</dbReference>
<evidence type="ECO:0000313" key="6">
    <source>
        <dbReference type="Proteomes" id="UP000623681"/>
    </source>
</evidence>
<protein>
    <submittedName>
        <fullName evidence="5">AraC family transcriptional regulator</fullName>
    </submittedName>
</protein>
<keyword evidence="2" id="KW-0238">DNA-binding</keyword>
<dbReference type="InterPro" id="IPR018060">
    <property type="entry name" value="HTH_AraC"/>
</dbReference>
<dbReference type="SUPFAM" id="SSF46689">
    <property type="entry name" value="Homeodomain-like"/>
    <property type="match status" value="2"/>
</dbReference>
<comment type="caution">
    <text evidence="5">The sequence shown here is derived from an EMBL/GenBank/DDBJ whole genome shotgun (WGS) entry which is preliminary data.</text>
</comment>
<dbReference type="Proteomes" id="UP000623681">
    <property type="component" value="Unassembled WGS sequence"/>
</dbReference>
<evidence type="ECO:0000256" key="2">
    <source>
        <dbReference type="ARBA" id="ARBA00023125"/>
    </source>
</evidence>
<dbReference type="PROSITE" id="PS01124">
    <property type="entry name" value="HTH_ARAC_FAMILY_2"/>
    <property type="match status" value="1"/>
</dbReference>
<dbReference type="InterPro" id="IPR010499">
    <property type="entry name" value="AraC_E-bd"/>
</dbReference>
<accession>A0A937K347</accession>
<dbReference type="RefSeq" id="WP_202765757.1">
    <property type="nucleotide sequence ID" value="NZ_JAESWA010000004.1"/>
</dbReference>
<dbReference type="PANTHER" id="PTHR47504">
    <property type="entry name" value="RIGHT ORIGIN-BINDING PROTEIN"/>
    <property type="match status" value="1"/>
</dbReference>
<keyword evidence="6" id="KW-1185">Reference proteome</keyword>
<evidence type="ECO:0000256" key="1">
    <source>
        <dbReference type="ARBA" id="ARBA00023015"/>
    </source>
</evidence>
<name>A0A937K347_9CLOT</name>
<dbReference type="SUPFAM" id="SSF55136">
    <property type="entry name" value="Probable bacterial effector-binding domain"/>
    <property type="match status" value="1"/>
</dbReference>
<feature type="domain" description="HTH araC/xylS-type" evidence="4">
    <location>
        <begin position="8"/>
        <end position="106"/>
    </location>
</feature>
<dbReference type="Pfam" id="PF12833">
    <property type="entry name" value="HTH_18"/>
    <property type="match status" value="1"/>
</dbReference>
<dbReference type="SMART" id="SM00871">
    <property type="entry name" value="AraC_E_bind"/>
    <property type="match status" value="1"/>
</dbReference>
<sequence>MDWLKRMNGAIKYIEQNLTNEIDYNNISKVACCSNYHFQRMFSFITDVPLAEYIRRRRLTLAALELQNSSIKVIDLALKYGYESPEAFTRAFNKMHGVSPTIAREMGTLLKAYPPLSFHISIKGGAEMNYRIVEKGSFKFFGVEEIIDLTNGNNLIRIPKFWEECYEAGILDKLSEVQQKVETESEFKLCDANGIMGYRDTGKDTMPYMIGVVDFEDELKVPDEYTSVSVDPFTWVVFRTEEHYESEVTEKIQELWRRIFQEWFPSSGYEHAEGPEMELYYTADDDRFFSEVWIPIIKK</sequence>
<dbReference type="Gene3D" id="1.10.10.60">
    <property type="entry name" value="Homeodomain-like"/>
    <property type="match status" value="2"/>
</dbReference>
<dbReference type="GO" id="GO:0003700">
    <property type="term" value="F:DNA-binding transcription factor activity"/>
    <property type="evidence" value="ECO:0007669"/>
    <property type="project" value="InterPro"/>
</dbReference>
<dbReference type="EMBL" id="JAESWA010000004">
    <property type="protein sequence ID" value="MBL4930374.1"/>
    <property type="molecule type" value="Genomic_DNA"/>
</dbReference>
<dbReference type="PROSITE" id="PS00041">
    <property type="entry name" value="HTH_ARAC_FAMILY_1"/>
    <property type="match status" value="1"/>
</dbReference>
<reference evidence="5" key="1">
    <citation type="submission" date="2021-01" db="EMBL/GenBank/DDBJ databases">
        <title>Genome public.</title>
        <authorList>
            <person name="Liu C."/>
            <person name="Sun Q."/>
        </authorList>
    </citation>
    <scope>NUCLEOTIDE SEQUENCE</scope>
    <source>
        <strain evidence="5">YIM B02565</strain>
    </source>
</reference>
<dbReference type="AlphaFoldDB" id="A0A937K347"/>
<gene>
    <name evidence="5" type="ORF">JK634_00920</name>
</gene>
<organism evidence="5 6">
    <name type="scientific">Clostridium paridis</name>
    <dbReference type="NCBI Taxonomy" id="2803863"/>
    <lineage>
        <taxon>Bacteria</taxon>
        <taxon>Bacillati</taxon>
        <taxon>Bacillota</taxon>
        <taxon>Clostridia</taxon>
        <taxon>Eubacteriales</taxon>
        <taxon>Clostridiaceae</taxon>
        <taxon>Clostridium</taxon>
    </lineage>
</organism>
<dbReference type="Gene3D" id="3.20.80.10">
    <property type="entry name" value="Regulatory factor, effector binding domain"/>
    <property type="match status" value="1"/>
</dbReference>
<dbReference type="GO" id="GO:0043565">
    <property type="term" value="F:sequence-specific DNA binding"/>
    <property type="evidence" value="ECO:0007669"/>
    <property type="project" value="InterPro"/>
</dbReference>
<dbReference type="SMART" id="SM00342">
    <property type="entry name" value="HTH_ARAC"/>
    <property type="match status" value="1"/>
</dbReference>
<dbReference type="InterPro" id="IPR011256">
    <property type="entry name" value="Reg_factor_effector_dom_sf"/>
</dbReference>
<keyword evidence="1" id="KW-0805">Transcription regulation</keyword>
<evidence type="ECO:0000256" key="3">
    <source>
        <dbReference type="ARBA" id="ARBA00023163"/>
    </source>
</evidence>
<evidence type="ECO:0000313" key="5">
    <source>
        <dbReference type="EMBL" id="MBL4930374.1"/>
    </source>
</evidence>
<dbReference type="InterPro" id="IPR050959">
    <property type="entry name" value="MarA-like"/>
</dbReference>
<dbReference type="InterPro" id="IPR018062">
    <property type="entry name" value="HTH_AraC-typ_CS"/>
</dbReference>